<dbReference type="PANTHER" id="PTHR33074:SF114">
    <property type="entry name" value="DUF1618 DOMAIN-CONTAINING PROTEIN"/>
    <property type="match status" value="1"/>
</dbReference>
<proteinExistence type="predicted"/>
<dbReference type="EMBL" id="CM029046">
    <property type="protein sequence ID" value="KAG2592457.1"/>
    <property type="molecule type" value="Genomic_DNA"/>
</dbReference>
<name>A0A8T0S2M9_PANVG</name>
<dbReference type="PANTHER" id="PTHR33074">
    <property type="entry name" value="EXPRESSED PROTEIN-RELATED"/>
    <property type="match status" value="1"/>
</dbReference>
<protein>
    <submittedName>
        <fullName evidence="1">Uncharacterized protein</fullName>
    </submittedName>
</protein>
<evidence type="ECO:0000313" key="1">
    <source>
        <dbReference type="EMBL" id="KAG2592457.1"/>
    </source>
</evidence>
<comment type="caution">
    <text evidence="1">The sequence shown here is derived from an EMBL/GenBank/DDBJ whole genome shotgun (WGS) entry which is preliminary data.</text>
</comment>
<evidence type="ECO:0000313" key="2">
    <source>
        <dbReference type="Proteomes" id="UP000823388"/>
    </source>
</evidence>
<sequence length="146" mass="16046">MAFSKHLIKMNEASLHPPSLVSPEADDAEIPWVLLDHKAYVADRCNDTTAVSYSRCGKQIQVSFFAARPPRVSYLCVFSRCPADARKGDEEEIIPIEPQVIATDDNLVLLRIIVCPEETLFDGADLYIYRPAGDGGTVAQASRAPP</sequence>
<dbReference type="AlphaFoldDB" id="A0A8T0S2M9"/>
<keyword evidence="2" id="KW-1185">Reference proteome</keyword>
<gene>
    <name evidence="1" type="ORF">PVAP13_5NG469486</name>
</gene>
<accession>A0A8T0S2M9</accession>
<reference evidence="1" key="1">
    <citation type="submission" date="2020-05" db="EMBL/GenBank/DDBJ databases">
        <title>WGS assembly of Panicum virgatum.</title>
        <authorList>
            <person name="Lovell J.T."/>
            <person name="Jenkins J."/>
            <person name="Shu S."/>
            <person name="Juenger T.E."/>
            <person name="Schmutz J."/>
        </authorList>
    </citation>
    <scope>NUCLEOTIDE SEQUENCE</scope>
    <source>
        <strain evidence="1">AP13</strain>
    </source>
</reference>
<dbReference type="Proteomes" id="UP000823388">
    <property type="component" value="Chromosome 5N"/>
</dbReference>
<organism evidence="1 2">
    <name type="scientific">Panicum virgatum</name>
    <name type="common">Blackwell switchgrass</name>
    <dbReference type="NCBI Taxonomy" id="38727"/>
    <lineage>
        <taxon>Eukaryota</taxon>
        <taxon>Viridiplantae</taxon>
        <taxon>Streptophyta</taxon>
        <taxon>Embryophyta</taxon>
        <taxon>Tracheophyta</taxon>
        <taxon>Spermatophyta</taxon>
        <taxon>Magnoliopsida</taxon>
        <taxon>Liliopsida</taxon>
        <taxon>Poales</taxon>
        <taxon>Poaceae</taxon>
        <taxon>PACMAD clade</taxon>
        <taxon>Panicoideae</taxon>
        <taxon>Panicodae</taxon>
        <taxon>Paniceae</taxon>
        <taxon>Panicinae</taxon>
        <taxon>Panicum</taxon>
        <taxon>Panicum sect. Hiantes</taxon>
    </lineage>
</organism>